<dbReference type="EMBL" id="VSRR010138122">
    <property type="protein sequence ID" value="MPD03831.1"/>
    <property type="molecule type" value="Genomic_DNA"/>
</dbReference>
<proteinExistence type="predicted"/>
<reference evidence="2 3" key="1">
    <citation type="submission" date="2019-05" db="EMBL/GenBank/DDBJ databases">
        <title>Another draft genome of Portunus trituberculatus and its Hox gene families provides insights of decapod evolution.</title>
        <authorList>
            <person name="Jeong J.-H."/>
            <person name="Song I."/>
            <person name="Kim S."/>
            <person name="Choi T."/>
            <person name="Kim D."/>
            <person name="Ryu S."/>
            <person name="Kim W."/>
        </authorList>
    </citation>
    <scope>NUCLEOTIDE SEQUENCE [LARGE SCALE GENOMIC DNA]</scope>
    <source>
        <tissue evidence="2">Muscle</tissue>
    </source>
</reference>
<name>A0A5B7K3Y7_PORTR</name>
<sequence>MKRKDKHEVAKTRKRWKYDRDGNDKGQKLSLAGAFHIKKREEGNKKLINDYWYDNDVHYDDK</sequence>
<organism evidence="2 3">
    <name type="scientific">Portunus trituberculatus</name>
    <name type="common">Swimming crab</name>
    <name type="synonym">Neptunus trituberculatus</name>
    <dbReference type="NCBI Taxonomy" id="210409"/>
    <lineage>
        <taxon>Eukaryota</taxon>
        <taxon>Metazoa</taxon>
        <taxon>Ecdysozoa</taxon>
        <taxon>Arthropoda</taxon>
        <taxon>Crustacea</taxon>
        <taxon>Multicrustacea</taxon>
        <taxon>Malacostraca</taxon>
        <taxon>Eumalacostraca</taxon>
        <taxon>Eucarida</taxon>
        <taxon>Decapoda</taxon>
        <taxon>Pleocyemata</taxon>
        <taxon>Brachyura</taxon>
        <taxon>Eubrachyura</taxon>
        <taxon>Portunoidea</taxon>
        <taxon>Portunidae</taxon>
        <taxon>Portuninae</taxon>
        <taxon>Portunus</taxon>
    </lineage>
</organism>
<protein>
    <submittedName>
        <fullName evidence="2">Uncharacterized protein</fullName>
    </submittedName>
</protein>
<gene>
    <name evidence="2" type="ORF">E2C01_099486</name>
</gene>
<dbReference type="Proteomes" id="UP000324222">
    <property type="component" value="Unassembled WGS sequence"/>
</dbReference>
<evidence type="ECO:0000313" key="2">
    <source>
        <dbReference type="EMBL" id="MPD03831.1"/>
    </source>
</evidence>
<dbReference type="AlphaFoldDB" id="A0A5B7K3Y7"/>
<evidence type="ECO:0000256" key="1">
    <source>
        <dbReference type="SAM" id="MobiDB-lite"/>
    </source>
</evidence>
<feature type="compositionally biased region" description="Basic and acidic residues" evidence="1">
    <location>
        <begin position="1"/>
        <end position="11"/>
    </location>
</feature>
<evidence type="ECO:0000313" key="3">
    <source>
        <dbReference type="Proteomes" id="UP000324222"/>
    </source>
</evidence>
<keyword evidence="3" id="KW-1185">Reference proteome</keyword>
<accession>A0A5B7K3Y7</accession>
<feature type="region of interest" description="Disordered" evidence="1">
    <location>
        <begin position="1"/>
        <end position="25"/>
    </location>
</feature>
<comment type="caution">
    <text evidence="2">The sequence shown here is derived from an EMBL/GenBank/DDBJ whole genome shotgun (WGS) entry which is preliminary data.</text>
</comment>